<dbReference type="EC" id="2.3.2.27" evidence="5 15"/>
<evidence type="ECO:0000256" key="7">
    <source>
        <dbReference type="ARBA" id="ARBA00022490"/>
    </source>
</evidence>
<dbReference type="SUPFAM" id="SSF48371">
    <property type="entry name" value="ARM repeat"/>
    <property type="match status" value="1"/>
</dbReference>
<sequence length="1882" mass="210690">MGKQKGDAARSKARPSSSSMAASLLPTAGASVGFGGYVGATRLDTSASNQQAGVPLDIDSEVAQHLRRLARKDPTTKLKALTSLSRLMQKKSPEEVSPIIPQWAFEYKKLLLDYNREVRRATHDTMANLVTVVGRGLAPHLKSLMGPWWLSQFDPVNDVSQAAKQSLQAAFPAQEKRLDALVLCTAEVFMYLDDVLKLTPKTMFDKEVASDEAEEIHHQVISSALLSLATLIDVLLSPEAKHSSKAKEKTIYCAQKLLVTHKCFIGFLKSANPATRSSTYTVLSSYIKNIPQVFDEENINNISGSIFGAFQEKNPACHSAMWDAVLQYLQKFPDSWTPINQKNVLNQLSNFLKNGCFGSQQVSYPVLVLLLDFLPPKAIQGEKFFLNFFQNLWAGNSLSHSLNAWVALLSAIRECCLWLIKNASRFCGDGADAINHFQYTIFEKIFLKLFWHDYLNFINANYPGRLISRDSTELVGSIKDNPDKNIIEVLDRNYPNYPMGFQEEWGKCIVEILSGLYSLKIDLLVSFCATFEENCIYIFKQTASNKSPGSLERVNQFLLLVDEHAAQKGESWPLDHLVGPMLAKSLPLIKSLDSPSTVYLVEAAVSIFGSRQIVQKLLSADEHTCGHQSKASSKELDLDQFLRFFEENFVAWCLQESSYSTSARLDLLLALLDNECLTQQWDVIIRHAASFSHVESGTHTQDSKHIAVLALLLEKTNQTIKKRKLGVELISHPGPQPDYWHHQLLDATAITVARSCPPFGSSDPRFLCAVLGDSIVGDRTIFVARDTSFLIYNELLRKLLSFIGDSSFISVRDVRKLLIAEECDFKHGFESSEDVLAMAQFSLDVLEGSFFGLSIFTEESELVSSILAAILVIDFESSLAAVFREEQNDESKQELNARLSFCQRVHAFRCKVEKQFCRSLSINNKKRLESVLVQFVMGSLFEEVMLEIDQIALLCCVWILEILEILSQDQAEEQYILDQFLNEGNIGSLQILPVNLQELKNLKFIALVEQLINKLGFDRVFAAQISPTLPQSVELTVKVMSPETHHQRAWLAAQMLCTWKWPGGSVLSSFFPQLTAYAEHDNNSSGGYLLDSIVDILLDGALSQEGICESSACDVLAASCEEFESISEPHLKALVSLFNTLFEKNIWGAEKAAFYFKVLVDRLSIGGSVNLHCLKILPPIIGIIIIPQCMFCDESSVGVKSDSFDGIQLHNTVEDWLQKTLSLTSLTAWQTDMDDWLQLVISCYPLKNVGGTRPLKPVRDISSVERALLVELFRKLRHMVSASPATKKLPMVQMSLSKLIVVLVGYCWNELKEDDWEFLLYQCRLWIEALVVMMEEMSEDVDDAITNQSDSNNLEVIIEKLKQAVSLVKLSATKYARNALVSFSIFCRLVKLHMTGDLDASTTLKSDKWDLTMHRIYEGILRIFFSTGVAEAIASSYHYEASLIIASARLVHPHFWELVASHVVDSSPHSRDRAVKSVEMWGLSKGPISSLYAILFSSKPVSCLQFAAYVMLSSDTVLHMAFVKENPSPPVDEGTTDTHDNTHLTSSSEDNDLLREEISFMLIGSPRDILDSDLMSEKRVNVFLAWSLFLSYLLSLPSSSPARERLVQHIKDFAHPAILDCLFHHIPLESCMPRGLKKKELSAVLSSIGPAAASAITTGSAMSGVELLWPLGPETMAKLACTVFGLMLCILPAYVREWFGNIRNRSTLNAVESFTRVWCSPPLITNELSQINKANYSDENFSVVVNKSANEVVATYKKDETGMDLVIRLPDSYPLKLVIVNCTRSLGISEAKQRKWEMSMMSFVQNQNGALAEAIRIWKSNFDKEFEGVEECPICYSVVHTSDHNLPRLACRTCKHKFHSACLYKWFSTSHKSTCPLCQSPF</sequence>
<dbReference type="Pfam" id="PF23009">
    <property type="entry name" value="UBC_like"/>
    <property type="match status" value="1"/>
</dbReference>
<dbReference type="CDD" id="cd16491">
    <property type="entry name" value="RING-CH-C4HC3_LTN1"/>
    <property type="match status" value="1"/>
</dbReference>
<evidence type="ECO:0000256" key="2">
    <source>
        <dbReference type="ARBA" id="ARBA00004514"/>
    </source>
</evidence>
<keyword evidence="7" id="KW-0963">Cytoplasm</keyword>
<dbReference type="GO" id="GO:0043023">
    <property type="term" value="F:ribosomal large subunit binding"/>
    <property type="evidence" value="ECO:0007669"/>
    <property type="project" value="TreeGrafter"/>
</dbReference>
<dbReference type="Gene3D" id="1.25.10.10">
    <property type="entry name" value="Leucine-rich Repeat Variant"/>
    <property type="match status" value="1"/>
</dbReference>
<dbReference type="SMART" id="SM00744">
    <property type="entry name" value="RINGv"/>
    <property type="match status" value="1"/>
</dbReference>
<evidence type="ECO:0000259" key="17">
    <source>
        <dbReference type="PROSITE" id="PS50089"/>
    </source>
</evidence>
<dbReference type="InterPro" id="IPR054476">
    <property type="entry name" value="Ltn1_N"/>
</dbReference>
<dbReference type="GO" id="GO:1990112">
    <property type="term" value="C:RQC complex"/>
    <property type="evidence" value="ECO:0007669"/>
    <property type="project" value="UniProtKB-UniRule"/>
</dbReference>
<feature type="region of interest" description="Disordered" evidence="16">
    <location>
        <begin position="1"/>
        <end position="21"/>
    </location>
</feature>
<name>A0AAF0X8Q5_DAUCS</name>
<dbReference type="Pfam" id="PF22958">
    <property type="entry name" value="Ltn1_1st"/>
    <property type="match status" value="1"/>
</dbReference>
<feature type="domain" description="RING-type" evidence="17">
    <location>
        <begin position="1832"/>
        <end position="1879"/>
    </location>
</feature>
<dbReference type="GO" id="GO:0005829">
    <property type="term" value="C:cytosol"/>
    <property type="evidence" value="ECO:0007669"/>
    <property type="project" value="UniProtKB-SubCell"/>
</dbReference>
<dbReference type="InterPro" id="IPR039804">
    <property type="entry name" value="RING-CH-C4HC3_LTN1"/>
</dbReference>
<dbReference type="Pfam" id="PF22999">
    <property type="entry name" value="LTN1_E3_ligase_6th"/>
    <property type="match status" value="1"/>
</dbReference>
<dbReference type="InterPro" id="IPR011016">
    <property type="entry name" value="Znf_RING-CH"/>
</dbReference>
<evidence type="ECO:0000256" key="4">
    <source>
        <dbReference type="ARBA" id="ARBA00007997"/>
    </source>
</evidence>
<comment type="subunit">
    <text evidence="15">Component of the ribosome quality control complex (RQC).</text>
</comment>
<dbReference type="GO" id="GO:1990116">
    <property type="term" value="P:ribosome-associated ubiquitin-dependent protein catabolic process"/>
    <property type="evidence" value="ECO:0007669"/>
    <property type="project" value="UniProtKB-UniRule"/>
</dbReference>
<evidence type="ECO:0000256" key="10">
    <source>
        <dbReference type="ARBA" id="ARBA00022737"/>
    </source>
</evidence>
<keyword evidence="10" id="KW-0677">Repeat</keyword>
<feature type="region of interest" description="Disordered" evidence="16">
    <location>
        <begin position="1528"/>
        <end position="1549"/>
    </location>
</feature>
<evidence type="ECO:0000256" key="15">
    <source>
        <dbReference type="RuleBase" id="RU367090"/>
    </source>
</evidence>
<dbReference type="PANTHER" id="PTHR12389">
    <property type="entry name" value="ZINC FINGER PROTEIN 294"/>
    <property type="match status" value="1"/>
</dbReference>
<evidence type="ECO:0000313" key="19">
    <source>
        <dbReference type="Proteomes" id="UP000077755"/>
    </source>
</evidence>
<evidence type="ECO:0000256" key="14">
    <source>
        <dbReference type="PROSITE-ProRule" id="PRU00175"/>
    </source>
</evidence>
<evidence type="ECO:0000256" key="6">
    <source>
        <dbReference type="ARBA" id="ARBA00017157"/>
    </source>
</evidence>
<evidence type="ECO:0000313" key="18">
    <source>
        <dbReference type="EMBL" id="WOH01951.1"/>
    </source>
</evidence>
<comment type="function">
    <text evidence="15">E3 ubiquitin-protein ligase. Component of the ribosome quality control complex (RQC), a ribosome-associated complex that mediates ubiquitination and extraction of incompletely synthesized nascent chains for proteasomal degradation.</text>
</comment>
<dbReference type="GO" id="GO:0072344">
    <property type="term" value="P:rescue of stalled ribosome"/>
    <property type="evidence" value="ECO:0007669"/>
    <property type="project" value="UniProtKB-UniRule"/>
</dbReference>
<dbReference type="InterPro" id="IPR016024">
    <property type="entry name" value="ARM-type_fold"/>
</dbReference>
<keyword evidence="19" id="KW-1185">Reference proteome</keyword>
<dbReference type="Gene3D" id="3.30.40.10">
    <property type="entry name" value="Zinc/RING finger domain, C3HC4 (zinc finger)"/>
    <property type="match status" value="1"/>
</dbReference>
<keyword evidence="13 15" id="KW-0862">Zinc</keyword>
<comment type="subcellular location">
    <subcellularLocation>
        <location evidence="2">Cytoplasm</location>
        <location evidence="2">Cytosol</location>
    </subcellularLocation>
</comment>
<comment type="similarity">
    <text evidence="4 15">Belongs to the LTN1 family.</text>
</comment>
<dbReference type="Proteomes" id="UP000077755">
    <property type="component" value="Chromosome 5"/>
</dbReference>
<reference evidence="18" key="1">
    <citation type="journal article" date="2016" name="Nat. Genet.">
        <title>A high-quality carrot genome assembly provides new insights into carotenoid accumulation and asterid genome evolution.</title>
        <authorList>
            <person name="Iorizzo M."/>
            <person name="Ellison S."/>
            <person name="Senalik D."/>
            <person name="Zeng P."/>
            <person name="Satapoomin P."/>
            <person name="Huang J."/>
            <person name="Bowman M."/>
            <person name="Iovene M."/>
            <person name="Sanseverino W."/>
            <person name="Cavagnaro P."/>
            <person name="Yildiz M."/>
            <person name="Macko-Podgorni A."/>
            <person name="Moranska E."/>
            <person name="Grzebelus E."/>
            <person name="Grzebelus D."/>
            <person name="Ashrafi H."/>
            <person name="Zheng Z."/>
            <person name="Cheng S."/>
            <person name="Spooner D."/>
            <person name="Van Deynze A."/>
            <person name="Simon P."/>
        </authorList>
    </citation>
    <scope>NUCLEOTIDE SEQUENCE</scope>
    <source>
        <tissue evidence="18">Leaf</tissue>
    </source>
</reference>
<evidence type="ECO:0000256" key="1">
    <source>
        <dbReference type="ARBA" id="ARBA00000900"/>
    </source>
</evidence>
<dbReference type="InterPro" id="IPR039795">
    <property type="entry name" value="LTN1/Rkr1"/>
</dbReference>
<evidence type="ECO:0000256" key="16">
    <source>
        <dbReference type="SAM" id="MobiDB-lite"/>
    </source>
</evidence>
<dbReference type="SUPFAM" id="SSF57850">
    <property type="entry name" value="RING/U-box"/>
    <property type="match status" value="1"/>
</dbReference>
<feature type="compositionally biased region" description="Basic and acidic residues" evidence="16">
    <location>
        <begin position="1"/>
        <end position="10"/>
    </location>
</feature>
<keyword evidence="11 14" id="KW-0863">Zinc-finger</keyword>
<dbReference type="SMART" id="SM00184">
    <property type="entry name" value="RING"/>
    <property type="match status" value="1"/>
</dbReference>
<comment type="catalytic activity">
    <reaction evidence="1 15">
        <text>S-ubiquitinyl-[E2 ubiquitin-conjugating enzyme]-L-cysteine + [acceptor protein]-L-lysine = [E2 ubiquitin-conjugating enzyme]-L-cysteine + N(6)-ubiquitinyl-[acceptor protein]-L-lysine.</text>
        <dbReference type="EC" id="2.3.2.27"/>
    </reaction>
</comment>
<accession>A0AAF0X8Q5</accession>
<dbReference type="GO" id="GO:0008270">
    <property type="term" value="F:zinc ion binding"/>
    <property type="evidence" value="ECO:0007669"/>
    <property type="project" value="UniProtKB-KW"/>
</dbReference>
<gene>
    <name evidence="18" type="ORF">DCAR_0521338</name>
</gene>
<dbReference type="InterPro" id="IPR054477">
    <property type="entry name" value="LTN1_E3_ligase_6th"/>
</dbReference>
<protein>
    <recommendedName>
        <fullName evidence="6 15">E3 ubiquitin-protein ligase listerin</fullName>
        <ecNumber evidence="5 15">2.3.2.27</ecNumber>
    </recommendedName>
    <alternativeName>
        <fullName evidence="15">RING-type E3 ubiquitin transferase listerin</fullName>
    </alternativeName>
</protein>
<comment type="pathway">
    <text evidence="3 15">Protein modification; protein ubiquitination.</text>
</comment>
<dbReference type="EMBL" id="CP093347">
    <property type="protein sequence ID" value="WOH01951.1"/>
    <property type="molecule type" value="Genomic_DNA"/>
</dbReference>
<keyword evidence="12 15" id="KW-0833">Ubl conjugation pathway</keyword>
<evidence type="ECO:0000256" key="8">
    <source>
        <dbReference type="ARBA" id="ARBA00022679"/>
    </source>
</evidence>
<dbReference type="GO" id="GO:0061630">
    <property type="term" value="F:ubiquitin protein ligase activity"/>
    <property type="evidence" value="ECO:0007669"/>
    <property type="project" value="UniProtKB-UniRule"/>
</dbReference>
<dbReference type="InterPro" id="IPR054478">
    <property type="entry name" value="LTN1_UBC"/>
</dbReference>
<keyword evidence="8 15" id="KW-0808">Transferase</keyword>
<evidence type="ECO:0000256" key="9">
    <source>
        <dbReference type="ARBA" id="ARBA00022723"/>
    </source>
</evidence>
<evidence type="ECO:0000256" key="13">
    <source>
        <dbReference type="ARBA" id="ARBA00022833"/>
    </source>
</evidence>
<evidence type="ECO:0000256" key="12">
    <source>
        <dbReference type="ARBA" id="ARBA00022786"/>
    </source>
</evidence>
<keyword evidence="9 15" id="KW-0479">Metal-binding</keyword>
<dbReference type="InterPro" id="IPR001841">
    <property type="entry name" value="Znf_RING"/>
</dbReference>
<dbReference type="PROSITE" id="PS50089">
    <property type="entry name" value="ZF_RING_2"/>
    <property type="match status" value="1"/>
</dbReference>
<proteinExistence type="inferred from homology"/>
<dbReference type="InterPro" id="IPR013083">
    <property type="entry name" value="Znf_RING/FYVE/PHD"/>
</dbReference>
<dbReference type="FunFam" id="3.30.40.10:FF:000038">
    <property type="entry name" value="E3 ubiquitin-protein ligase listerin"/>
    <property type="match status" value="1"/>
</dbReference>
<evidence type="ECO:0000256" key="11">
    <source>
        <dbReference type="ARBA" id="ARBA00022771"/>
    </source>
</evidence>
<evidence type="ECO:0000256" key="5">
    <source>
        <dbReference type="ARBA" id="ARBA00012483"/>
    </source>
</evidence>
<dbReference type="InterPro" id="IPR011989">
    <property type="entry name" value="ARM-like"/>
</dbReference>
<organism evidence="18 19">
    <name type="scientific">Daucus carota subsp. sativus</name>
    <name type="common">Carrot</name>
    <dbReference type="NCBI Taxonomy" id="79200"/>
    <lineage>
        <taxon>Eukaryota</taxon>
        <taxon>Viridiplantae</taxon>
        <taxon>Streptophyta</taxon>
        <taxon>Embryophyta</taxon>
        <taxon>Tracheophyta</taxon>
        <taxon>Spermatophyta</taxon>
        <taxon>Magnoliopsida</taxon>
        <taxon>eudicotyledons</taxon>
        <taxon>Gunneridae</taxon>
        <taxon>Pentapetalae</taxon>
        <taxon>asterids</taxon>
        <taxon>campanulids</taxon>
        <taxon>Apiales</taxon>
        <taxon>Apiaceae</taxon>
        <taxon>Apioideae</taxon>
        <taxon>Scandiceae</taxon>
        <taxon>Daucinae</taxon>
        <taxon>Daucus</taxon>
        <taxon>Daucus sect. Daucus</taxon>
    </lineage>
</organism>
<dbReference type="Pfam" id="PF13639">
    <property type="entry name" value="zf-RING_2"/>
    <property type="match status" value="1"/>
</dbReference>
<dbReference type="PANTHER" id="PTHR12389:SF0">
    <property type="entry name" value="E3 UBIQUITIN-PROTEIN LIGASE LISTERIN"/>
    <property type="match status" value="1"/>
</dbReference>
<reference evidence="18" key="2">
    <citation type="submission" date="2022-03" db="EMBL/GenBank/DDBJ databases">
        <title>Draft title - Genomic analysis of global carrot germplasm unveils the trajectory of domestication and the origin of high carotenoid orange carrot.</title>
        <authorList>
            <person name="Iorizzo M."/>
            <person name="Ellison S."/>
            <person name="Senalik D."/>
            <person name="Macko-Podgorni A."/>
            <person name="Grzebelus D."/>
            <person name="Bostan H."/>
            <person name="Rolling W."/>
            <person name="Curaba J."/>
            <person name="Simon P."/>
        </authorList>
    </citation>
    <scope>NUCLEOTIDE SEQUENCE</scope>
    <source>
        <tissue evidence="18">Leaf</tissue>
    </source>
</reference>
<evidence type="ECO:0000256" key="3">
    <source>
        <dbReference type="ARBA" id="ARBA00004906"/>
    </source>
</evidence>